<dbReference type="EMBL" id="QKYT01000709">
    <property type="protein sequence ID" value="RIA82048.1"/>
    <property type="molecule type" value="Genomic_DNA"/>
</dbReference>
<evidence type="ECO:0008006" key="3">
    <source>
        <dbReference type="Google" id="ProtNLM"/>
    </source>
</evidence>
<gene>
    <name evidence="1" type="ORF">C1645_789101</name>
</gene>
<proteinExistence type="predicted"/>
<accession>A0A397S7W6</accession>
<reference evidence="1 2" key="1">
    <citation type="submission" date="2018-06" db="EMBL/GenBank/DDBJ databases">
        <title>Comparative genomics reveals the genomic features of Rhizophagus irregularis, R. cerebriforme, R. diaphanum and Gigaspora rosea, and their symbiotic lifestyle signature.</title>
        <authorList>
            <person name="Morin E."/>
            <person name="San Clemente H."/>
            <person name="Chen E.C.H."/>
            <person name="De La Providencia I."/>
            <person name="Hainaut M."/>
            <person name="Kuo A."/>
            <person name="Kohler A."/>
            <person name="Murat C."/>
            <person name="Tang N."/>
            <person name="Roy S."/>
            <person name="Loubradou J."/>
            <person name="Henrissat B."/>
            <person name="Grigoriev I.V."/>
            <person name="Corradi N."/>
            <person name="Roux C."/>
            <person name="Martin F.M."/>
        </authorList>
    </citation>
    <scope>NUCLEOTIDE SEQUENCE [LARGE SCALE GENOMIC DNA]</scope>
    <source>
        <strain evidence="1 2">DAOM 227022</strain>
    </source>
</reference>
<evidence type="ECO:0000313" key="1">
    <source>
        <dbReference type="EMBL" id="RIA82048.1"/>
    </source>
</evidence>
<dbReference type="PANTHER" id="PTHR14187">
    <property type="entry name" value="ALPHA KINASE/ELONGATION FACTOR 2 KINASE"/>
    <property type="match status" value="1"/>
</dbReference>
<evidence type="ECO:0000313" key="2">
    <source>
        <dbReference type="Proteomes" id="UP000265703"/>
    </source>
</evidence>
<name>A0A397S7W6_9GLOM</name>
<dbReference type="PANTHER" id="PTHR14187:SF5">
    <property type="entry name" value="HEAT SHOCK 70 KDA PROTEIN 12A"/>
    <property type="match status" value="1"/>
</dbReference>
<keyword evidence="2" id="KW-1185">Reference proteome</keyword>
<dbReference type="Gene3D" id="3.90.640.10">
    <property type="entry name" value="Actin, Chain A, domain 4"/>
    <property type="match status" value="1"/>
</dbReference>
<dbReference type="SUPFAM" id="SSF53067">
    <property type="entry name" value="Actin-like ATPase domain"/>
    <property type="match status" value="1"/>
</dbReference>
<dbReference type="Proteomes" id="UP000265703">
    <property type="component" value="Unassembled WGS sequence"/>
</dbReference>
<protein>
    <recommendedName>
        <fullName evidence="3">Hsp70 protein</fullName>
    </recommendedName>
</protein>
<organism evidence="1 2">
    <name type="scientific">Glomus cerebriforme</name>
    <dbReference type="NCBI Taxonomy" id="658196"/>
    <lineage>
        <taxon>Eukaryota</taxon>
        <taxon>Fungi</taxon>
        <taxon>Fungi incertae sedis</taxon>
        <taxon>Mucoromycota</taxon>
        <taxon>Glomeromycotina</taxon>
        <taxon>Glomeromycetes</taxon>
        <taxon>Glomerales</taxon>
        <taxon>Glomeraceae</taxon>
        <taxon>Glomus</taxon>
    </lineage>
</organism>
<dbReference type="OrthoDB" id="2963168at2759"/>
<dbReference type="InterPro" id="IPR043129">
    <property type="entry name" value="ATPase_NBD"/>
</dbReference>
<dbReference type="Gene3D" id="3.30.420.40">
    <property type="match status" value="2"/>
</dbReference>
<dbReference type="AlphaFoldDB" id="A0A397S7W6"/>
<sequence length="295" mass="34355">MQYMIQDFSSRAKLPFTGDKSEFTSYELDLEDVAPVVMGYVTEEIRHKMEEDDWLIVFEYEDIKSMFDPIIERIIKMTQVQLDNSRETCSAMFLVGGFGQSKYLQKRIKQEFQHRVKNISVPINPIAAISRGAALYGLSMMNSAFDLDRMSSLKFVINERVLKYTYGFEINPEWKDGDPIERRRRNGLIDKFRCMAQRGTVVKPNQEFTSVVKPAFSNQEFINFPIYYTTEYRAQYCDEIGMKLLGKLRISLPDVHLGKDRHILFALKFGQMEITATAKNKLNGQNYQTTFKLDI</sequence>
<dbReference type="STRING" id="658196.A0A397S7W6"/>
<comment type="caution">
    <text evidence="1">The sequence shown here is derived from an EMBL/GenBank/DDBJ whole genome shotgun (WGS) entry which is preliminary data.</text>
</comment>